<dbReference type="OrthoDB" id="10006435at2759"/>
<accession>A0A423TTY6</accession>
<dbReference type="EMBL" id="QCYY01001177">
    <property type="protein sequence ID" value="ROT79905.1"/>
    <property type="molecule type" value="Genomic_DNA"/>
</dbReference>
<feature type="chain" id="PRO_5019069691" description="Nose resistant-to-fluoxetine protein N-terminal domain-containing protein" evidence="1">
    <location>
        <begin position="23"/>
        <end position="240"/>
    </location>
</feature>
<keyword evidence="4" id="KW-1185">Reference proteome</keyword>
<gene>
    <name evidence="3" type="ORF">C7M84_001383</name>
</gene>
<feature type="signal peptide" evidence="1">
    <location>
        <begin position="1"/>
        <end position="22"/>
    </location>
</feature>
<dbReference type="InterPro" id="IPR006621">
    <property type="entry name" value="Nose-resist-to-fluoxetine_N"/>
</dbReference>
<keyword evidence="1" id="KW-0732">Signal</keyword>
<reference evidence="3 4" key="2">
    <citation type="submission" date="2019-01" db="EMBL/GenBank/DDBJ databases">
        <title>The decoding of complex shrimp genome reveals the adaptation for benthos swimmer, frequently molting mechanism and breeding impact on genome.</title>
        <authorList>
            <person name="Sun Y."/>
            <person name="Gao Y."/>
            <person name="Yu Y."/>
        </authorList>
    </citation>
    <scope>NUCLEOTIDE SEQUENCE [LARGE SCALE GENOMIC DNA]</scope>
    <source>
        <tissue evidence="3">Muscle</tissue>
    </source>
</reference>
<dbReference type="Proteomes" id="UP000283509">
    <property type="component" value="Unassembled WGS sequence"/>
</dbReference>
<organism evidence="3 4">
    <name type="scientific">Penaeus vannamei</name>
    <name type="common">Whiteleg shrimp</name>
    <name type="synonym">Litopenaeus vannamei</name>
    <dbReference type="NCBI Taxonomy" id="6689"/>
    <lineage>
        <taxon>Eukaryota</taxon>
        <taxon>Metazoa</taxon>
        <taxon>Ecdysozoa</taxon>
        <taxon>Arthropoda</taxon>
        <taxon>Crustacea</taxon>
        <taxon>Multicrustacea</taxon>
        <taxon>Malacostraca</taxon>
        <taxon>Eumalacostraca</taxon>
        <taxon>Eucarida</taxon>
        <taxon>Decapoda</taxon>
        <taxon>Dendrobranchiata</taxon>
        <taxon>Penaeoidea</taxon>
        <taxon>Penaeidae</taxon>
        <taxon>Penaeus</taxon>
    </lineage>
</organism>
<protein>
    <recommendedName>
        <fullName evidence="2">Nose resistant-to-fluoxetine protein N-terminal domain-containing protein</fullName>
    </recommendedName>
</protein>
<name>A0A423TTY6_PENVA</name>
<evidence type="ECO:0000313" key="4">
    <source>
        <dbReference type="Proteomes" id="UP000283509"/>
    </source>
</evidence>
<feature type="domain" description="Nose resistant-to-fluoxetine protein N-terminal" evidence="2">
    <location>
        <begin position="98"/>
        <end position="182"/>
    </location>
</feature>
<evidence type="ECO:0000259" key="2">
    <source>
        <dbReference type="Pfam" id="PF20146"/>
    </source>
</evidence>
<evidence type="ECO:0000256" key="1">
    <source>
        <dbReference type="SAM" id="SignalP"/>
    </source>
</evidence>
<proteinExistence type="predicted"/>
<dbReference type="Pfam" id="PF20146">
    <property type="entry name" value="NRF"/>
    <property type="match status" value="1"/>
</dbReference>
<comment type="caution">
    <text evidence="3">The sequence shown here is derived from an EMBL/GenBank/DDBJ whole genome shotgun (WGS) entry which is preliminary data.</text>
</comment>
<evidence type="ECO:0000313" key="3">
    <source>
        <dbReference type="EMBL" id="ROT79905.1"/>
    </source>
</evidence>
<sequence length="240" mass="26632">MGGRNEWTLWVVFFAAWACARGHQVENENLWNPTMEQVEWLQKFHGNPAERAAEGVPKLLLGEHLPPRQSNKKRDLSWLEGIYLPSTNASLVSPECASDVQNILRVLESDALIGVIMQKGRFWPILLPDSWGKVPDGLIYGNYLLWGMMEECTGLNVDEALGFPWNYNVTFQGRYCLVSTASHSNRSPITPIACQSIQSLAISSPITPIACQSIQSIVSQSIQSLANSSPTTPIAHQSLQ</sequence>
<dbReference type="AlphaFoldDB" id="A0A423TTY6"/>
<reference evidence="3 4" key="1">
    <citation type="submission" date="2018-04" db="EMBL/GenBank/DDBJ databases">
        <authorList>
            <person name="Zhang X."/>
            <person name="Yuan J."/>
            <person name="Li F."/>
            <person name="Xiang J."/>
        </authorList>
    </citation>
    <scope>NUCLEOTIDE SEQUENCE [LARGE SCALE GENOMIC DNA]</scope>
    <source>
        <tissue evidence="3">Muscle</tissue>
    </source>
</reference>